<keyword evidence="3" id="KW-1185">Reference proteome</keyword>
<dbReference type="PANTHER" id="PTHR47723:SF19">
    <property type="entry name" value="POLYNUCLEOTIDYL TRANSFERASE, RIBONUCLEASE H-LIKE SUPERFAMILY PROTEIN"/>
    <property type="match status" value="1"/>
</dbReference>
<dbReference type="Gene3D" id="3.30.420.10">
    <property type="entry name" value="Ribonuclease H-like superfamily/Ribonuclease H"/>
    <property type="match status" value="1"/>
</dbReference>
<dbReference type="InterPro" id="IPR044730">
    <property type="entry name" value="RNase_H-like_dom_plant"/>
</dbReference>
<dbReference type="Pfam" id="PF13456">
    <property type="entry name" value="RVT_3"/>
    <property type="match status" value="1"/>
</dbReference>
<dbReference type="GO" id="GO:0003676">
    <property type="term" value="F:nucleic acid binding"/>
    <property type="evidence" value="ECO:0007669"/>
    <property type="project" value="InterPro"/>
</dbReference>
<protein>
    <recommendedName>
        <fullName evidence="1">RNase H type-1 domain-containing protein</fullName>
    </recommendedName>
</protein>
<evidence type="ECO:0000313" key="2">
    <source>
        <dbReference type="EMBL" id="PKI69881.1"/>
    </source>
</evidence>
<dbReference type="Proteomes" id="UP000233551">
    <property type="component" value="Unassembled WGS sequence"/>
</dbReference>
<dbReference type="InterPro" id="IPR002156">
    <property type="entry name" value="RNaseH_domain"/>
</dbReference>
<dbReference type="SUPFAM" id="SSF53098">
    <property type="entry name" value="Ribonuclease H-like"/>
    <property type="match status" value="1"/>
</dbReference>
<evidence type="ECO:0000313" key="3">
    <source>
        <dbReference type="Proteomes" id="UP000233551"/>
    </source>
</evidence>
<dbReference type="CDD" id="cd06222">
    <property type="entry name" value="RNase_H_like"/>
    <property type="match status" value="1"/>
</dbReference>
<dbReference type="InterPro" id="IPR053151">
    <property type="entry name" value="RNase_H-like"/>
</dbReference>
<comment type="caution">
    <text evidence="2">The sequence shown here is derived from an EMBL/GenBank/DDBJ whole genome shotgun (WGS) entry which is preliminary data.</text>
</comment>
<dbReference type="InterPro" id="IPR036397">
    <property type="entry name" value="RNaseH_sf"/>
</dbReference>
<gene>
    <name evidence="2" type="ORF">CRG98_009756</name>
</gene>
<feature type="domain" description="RNase H type-1" evidence="1">
    <location>
        <begin position="9"/>
        <end position="65"/>
    </location>
</feature>
<organism evidence="2 3">
    <name type="scientific">Punica granatum</name>
    <name type="common">Pomegranate</name>
    <dbReference type="NCBI Taxonomy" id="22663"/>
    <lineage>
        <taxon>Eukaryota</taxon>
        <taxon>Viridiplantae</taxon>
        <taxon>Streptophyta</taxon>
        <taxon>Embryophyta</taxon>
        <taxon>Tracheophyta</taxon>
        <taxon>Spermatophyta</taxon>
        <taxon>Magnoliopsida</taxon>
        <taxon>eudicotyledons</taxon>
        <taxon>Gunneridae</taxon>
        <taxon>Pentapetalae</taxon>
        <taxon>rosids</taxon>
        <taxon>malvids</taxon>
        <taxon>Myrtales</taxon>
        <taxon>Lythraceae</taxon>
        <taxon>Punica</taxon>
    </lineage>
</organism>
<reference evidence="2 3" key="1">
    <citation type="submission" date="2017-11" db="EMBL/GenBank/DDBJ databases">
        <title>De-novo sequencing of pomegranate (Punica granatum L.) genome.</title>
        <authorList>
            <person name="Akparov Z."/>
            <person name="Amiraslanov A."/>
            <person name="Hajiyeva S."/>
            <person name="Abbasov M."/>
            <person name="Kaur K."/>
            <person name="Hamwieh A."/>
            <person name="Solovyev V."/>
            <person name="Salamov A."/>
            <person name="Braich B."/>
            <person name="Kosarev P."/>
            <person name="Mahmoud A."/>
            <person name="Hajiyev E."/>
            <person name="Babayeva S."/>
            <person name="Izzatullayeva V."/>
            <person name="Mammadov A."/>
            <person name="Mammadov A."/>
            <person name="Sharifova S."/>
            <person name="Ojaghi J."/>
            <person name="Eynullazada K."/>
            <person name="Bayramov B."/>
            <person name="Abdulazimova A."/>
            <person name="Shahmuradov I."/>
        </authorList>
    </citation>
    <scope>NUCLEOTIDE SEQUENCE [LARGE SCALE GENOMIC DNA]</scope>
    <source>
        <strain evidence="3">cv. AG2017</strain>
        <tissue evidence="2">Leaf</tissue>
    </source>
</reference>
<sequence length="101" mass="11281">MLAGLRGTDGSVLGNPGRAGRVLRNDYGHWIRGFSQFIGTTNSLEAEFWAIREGLVMARNLGIESMAQLNRYLLTAQPMTSLKRVVYHSSDRNSEMLKHDA</sequence>
<dbReference type="AlphaFoldDB" id="A0A2I0KN15"/>
<name>A0A2I0KN15_PUNGR</name>
<dbReference type="EMBL" id="PGOL01000479">
    <property type="protein sequence ID" value="PKI69881.1"/>
    <property type="molecule type" value="Genomic_DNA"/>
</dbReference>
<dbReference type="GO" id="GO:0004523">
    <property type="term" value="F:RNA-DNA hybrid ribonuclease activity"/>
    <property type="evidence" value="ECO:0007669"/>
    <property type="project" value="InterPro"/>
</dbReference>
<dbReference type="InterPro" id="IPR012337">
    <property type="entry name" value="RNaseH-like_sf"/>
</dbReference>
<evidence type="ECO:0000259" key="1">
    <source>
        <dbReference type="Pfam" id="PF13456"/>
    </source>
</evidence>
<dbReference type="PANTHER" id="PTHR47723">
    <property type="entry name" value="OS05G0353850 PROTEIN"/>
    <property type="match status" value="1"/>
</dbReference>
<proteinExistence type="predicted"/>
<accession>A0A2I0KN15</accession>